<gene>
    <name evidence="2" type="ORF">OPV22_020618</name>
</gene>
<evidence type="ECO:0000256" key="1">
    <source>
        <dbReference type="SAM" id="MobiDB-lite"/>
    </source>
</evidence>
<name>A0AAV8QEW1_ENSVE</name>
<dbReference type="EMBL" id="JAQQAF010000006">
    <property type="protein sequence ID" value="KAJ8476891.1"/>
    <property type="molecule type" value="Genomic_DNA"/>
</dbReference>
<protein>
    <submittedName>
        <fullName evidence="2">Uncharacterized protein</fullName>
    </submittedName>
</protein>
<feature type="region of interest" description="Disordered" evidence="1">
    <location>
        <begin position="1"/>
        <end position="25"/>
    </location>
</feature>
<keyword evidence="3" id="KW-1185">Reference proteome</keyword>
<evidence type="ECO:0000313" key="2">
    <source>
        <dbReference type="EMBL" id="KAJ8476891.1"/>
    </source>
</evidence>
<organism evidence="2 3">
    <name type="scientific">Ensete ventricosum</name>
    <name type="common">Abyssinian banana</name>
    <name type="synonym">Musa ensete</name>
    <dbReference type="NCBI Taxonomy" id="4639"/>
    <lineage>
        <taxon>Eukaryota</taxon>
        <taxon>Viridiplantae</taxon>
        <taxon>Streptophyta</taxon>
        <taxon>Embryophyta</taxon>
        <taxon>Tracheophyta</taxon>
        <taxon>Spermatophyta</taxon>
        <taxon>Magnoliopsida</taxon>
        <taxon>Liliopsida</taxon>
        <taxon>Zingiberales</taxon>
        <taxon>Musaceae</taxon>
        <taxon>Ensete</taxon>
    </lineage>
</organism>
<dbReference type="AlphaFoldDB" id="A0AAV8QEW1"/>
<accession>A0AAV8QEW1</accession>
<sequence>MGSPTSSRRRWRTPSPFFPGGRNRPGLPQIQQNARMISIRVFELNALIQWLLLQGSLWDIAKRIKSLQTNQVKWREESDKRLIVELFGGLCPG</sequence>
<proteinExistence type="predicted"/>
<evidence type="ECO:0000313" key="3">
    <source>
        <dbReference type="Proteomes" id="UP001222027"/>
    </source>
</evidence>
<reference evidence="2 3" key="1">
    <citation type="submission" date="2022-12" db="EMBL/GenBank/DDBJ databases">
        <title>Chromosome-scale assembly of the Ensete ventricosum genome.</title>
        <authorList>
            <person name="Dussert Y."/>
            <person name="Stocks J."/>
            <person name="Wendawek A."/>
            <person name="Woldeyes F."/>
            <person name="Nichols R.A."/>
            <person name="Borrell J.S."/>
        </authorList>
    </citation>
    <scope>NUCLEOTIDE SEQUENCE [LARGE SCALE GENOMIC DNA]</scope>
    <source>
        <strain evidence="3">cv. Maze</strain>
        <tissue evidence="2">Seeds</tissue>
    </source>
</reference>
<dbReference type="Proteomes" id="UP001222027">
    <property type="component" value="Unassembled WGS sequence"/>
</dbReference>
<comment type="caution">
    <text evidence="2">The sequence shown here is derived from an EMBL/GenBank/DDBJ whole genome shotgun (WGS) entry which is preliminary data.</text>
</comment>